<gene>
    <name evidence="2" type="ORF">ENV67_02055</name>
</gene>
<sequence length="92" mass="10457">MLDFISVLGETPVVQEEKLEGYAVITGMGPTYFWFQFEELKEIARNFGFTTQEAETGIEKMITGAIKTLFESGLTPTQVIDLIPFRPLQDYE</sequence>
<dbReference type="SUPFAM" id="SSF48179">
    <property type="entry name" value="6-phosphogluconate dehydrogenase C-terminal domain-like"/>
    <property type="match status" value="1"/>
</dbReference>
<organism evidence="2">
    <name type="scientific">candidate division WOR-3 bacterium</name>
    <dbReference type="NCBI Taxonomy" id="2052148"/>
    <lineage>
        <taxon>Bacteria</taxon>
        <taxon>Bacteria division WOR-3</taxon>
    </lineage>
</organism>
<comment type="caution">
    <text evidence="2">The sequence shown here is derived from an EMBL/GenBank/DDBJ whole genome shotgun (WGS) entry which is preliminary data.</text>
</comment>
<evidence type="ECO:0000259" key="1">
    <source>
        <dbReference type="Pfam" id="PF14748"/>
    </source>
</evidence>
<dbReference type="Gene3D" id="1.10.3730.10">
    <property type="entry name" value="ProC C-terminal domain-like"/>
    <property type="match status" value="1"/>
</dbReference>
<dbReference type="EMBL" id="DTHG01000024">
    <property type="protein sequence ID" value="HGW91309.1"/>
    <property type="molecule type" value="Genomic_DNA"/>
</dbReference>
<proteinExistence type="predicted"/>
<protein>
    <recommendedName>
        <fullName evidence="1">Pyrroline-5-carboxylate reductase dimerisation domain-containing protein</fullName>
    </recommendedName>
</protein>
<feature type="domain" description="Pyrroline-5-carboxylate reductase dimerisation" evidence="1">
    <location>
        <begin position="16"/>
        <end position="81"/>
    </location>
</feature>
<reference evidence="2" key="1">
    <citation type="journal article" date="2020" name="mSystems">
        <title>Genome- and Community-Level Interaction Insights into Carbon Utilization and Element Cycling Functions of Hydrothermarchaeota in Hydrothermal Sediment.</title>
        <authorList>
            <person name="Zhou Z."/>
            <person name="Liu Y."/>
            <person name="Xu W."/>
            <person name="Pan J."/>
            <person name="Luo Z.H."/>
            <person name="Li M."/>
        </authorList>
    </citation>
    <scope>NUCLEOTIDE SEQUENCE [LARGE SCALE GENOMIC DNA]</scope>
    <source>
        <strain evidence="2">SpSt-780</strain>
    </source>
</reference>
<name>A0A7C4YHJ1_UNCW3</name>
<dbReference type="InterPro" id="IPR029036">
    <property type="entry name" value="P5CR_dimer"/>
</dbReference>
<evidence type="ECO:0000313" key="2">
    <source>
        <dbReference type="EMBL" id="HGW91309.1"/>
    </source>
</evidence>
<accession>A0A7C4YHJ1</accession>
<dbReference type="AlphaFoldDB" id="A0A7C4YHJ1"/>
<dbReference type="Pfam" id="PF14748">
    <property type="entry name" value="P5CR_dimer"/>
    <property type="match status" value="1"/>
</dbReference>
<dbReference type="InterPro" id="IPR008927">
    <property type="entry name" value="6-PGluconate_DH-like_C_sf"/>
</dbReference>